<dbReference type="InterPro" id="IPR005260">
    <property type="entry name" value="Asp_kin_monofn"/>
</dbReference>
<dbReference type="GO" id="GO:0005829">
    <property type="term" value="C:cytosol"/>
    <property type="evidence" value="ECO:0007669"/>
    <property type="project" value="TreeGrafter"/>
</dbReference>
<comment type="catalytic activity">
    <reaction evidence="14 17">
        <text>L-aspartate + ATP = 4-phospho-L-aspartate + ADP</text>
        <dbReference type="Rhea" id="RHEA:23776"/>
        <dbReference type="ChEBI" id="CHEBI:29991"/>
        <dbReference type="ChEBI" id="CHEBI:30616"/>
        <dbReference type="ChEBI" id="CHEBI:57535"/>
        <dbReference type="ChEBI" id="CHEBI:456216"/>
        <dbReference type="EC" id="2.7.2.4"/>
    </reaction>
</comment>
<evidence type="ECO:0000256" key="4">
    <source>
        <dbReference type="ARBA" id="ARBA00005139"/>
    </source>
</evidence>
<keyword evidence="10 17" id="KW-0418">Kinase</keyword>
<dbReference type="GO" id="GO:0019877">
    <property type="term" value="P:diaminopimelate biosynthetic process"/>
    <property type="evidence" value="ECO:0007669"/>
    <property type="project" value="UniProtKB-KW"/>
</dbReference>
<dbReference type="Gene3D" id="3.30.2130.10">
    <property type="entry name" value="VC0802-like"/>
    <property type="match status" value="1"/>
</dbReference>
<evidence type="ECO:0000256" key="8">
    <source>
        <dbReference type="ARBA" id="ARBA00022737"/>
    </source>
</evidence>
<keyword evidence="13" id="KW-0457">Lysine biosynthesis</keyword>
<dbReference type="UniPathway" id="UPA00051">
    <property type="reaction ID" value="UER00462"/>
</dbReference>
<dbReference type="Pfam" id="PF00696">
    <property type="entry name" value="AA_kinase"/>
    <property type="match status" value="1"/>
</dbReference>
<dbReference type="InterPro" id="IPR001048">
    <property type="entry name" value="Asp/Glu/Uridylate_kinase"/>
</dbReference>
<evidence type="ECO:0000256" key="15">
    <source>
        <dbReference type="ARBA" id="ARBA00063835"/>
    </source>
</evidence>
<dbReference type="PATRIC" id="fig|135826.4.peg.272"/>
<dbReference type="InterPro" id="IPR045865">
    <property type="entry name" value="ACT-like_dom_sf"/>
</dbReference>
<comment type="pathway">
    <text evidence="3 18">Amino-acid biosynthesis; L-methionine biosynthesis via de novo pathway; L-homoserine from L-aspartate: step 1/3.</text>
</comment>
<feature type="binding site" evidence="16">
    <location>
        <position position="150"/>
    </location>
    <ligand>
        <name>substrate</name>
    </ligand>
</feature>
<dbReference type="PROSITE" id="PS00324">
    <property type="entry name" value="ASPARTOKINASE"/>
    <property type="match status" value="1"/>
</dbReference>
<keyword evidence="11 16" id="KW-0067">ATP-binding</keyword>
<comment type="function">
    <text evidence="1">Catalyzes the phosphorylation of the beta-carboxyl group of aspartic acid with ATP to yield 4-phospho-L-aspartate, which is involved in the branched biosynthetic pathway leading to the biosynthesis of amino acids threonine, isoleucine and methionine.</text>
</comment>
<evidence type="ECO:0000256" key="3">
    <source>
        <dbReference type="ARBA" id="ARBA00004986"/>
    </source>
</evidence>
<evidence type="ECO:0000256" key="13">
    <source>
        <dbReference type="ARBA" id="ARBA00023154"/>
    </source>
</evidence>
<dbReference type="STRING" id="135826.KP77_02680"/>
<dbReference type="EMBL" id="JXRQ01000008">
    <property type="protein sequence ID" value="KIL53292.1"/>
    <property type="molecule type" value="Genomic_DNA"/>
</dbReference>
<feature type="binding site" evidence="16">
    <location>
        <begin position="249"/>
        <end position="250"/>
    </location>
    <ligand>
        <name>ATP</name>
        <dbReference type="ChEBI" id="CHEBI:30616"/>
    </ligand>
</feature>
<dbReference type="CDD" id="cd04923">
    <property type="entry name" value="ACT_AK-LysC-DapG-like_2"/>
    <property type="match status" value="1"/>
</dbReference>
<dbReference type="NCBIfam" id="NF005154">
    <property type="entry name" value="PRK06635.1-2"/>
    <property type="match status" value="1"/>
</dbReference>
<dbReference type="EC" id="2.7.2.4" evidence="17"/>
<dbReference type="PANTHER" id="PTHR21499">
    <property type="entry name" value="ASPARTATE KINASE"/>
    <property type="match status" value="1"/>
</dbReference>
<dbReference type="InterPro" id="IPR018042">
    <property type="entry name" value="Aspartate_kinase_CS"/>
</dbReference>
<evidence type="ECO:0000256" key="10">
    <source>
        <dbReference type="ARBA" id="ARBA00022777"/>
    </source>
</evidence>
<dbReference type="GO" id="GO:0009088">
    <property type="term" value="P:threonine biosynthetic process"/>
    <property type="evidence" value="ECO:0007669"/>
    <property type="project" value="UniProtKB-UniPathway"/>
</dbReference>
<feature type="binding site" evidence="16">
    <location>
        <position position="255"/>
    </location>
    <ligand>
        <name>ATP</name>
        <dbReference type="ChEBI" id="CHEBI:30616"/>
    </ligand>
</feature>
<dbReference type="InterPro" id="IPR002912">
    <property type="entry name" value="ACT_dom"/>
</dbReference>
<feature type="binding site" evidence="16">
    <location>
        <position position="260"/>
    </location>
    <ligand>
        <name>ATP</name>
        <dbReference type="ChEBI" id="CHEBI:30616"/>
    </ligand>
</feature>
<keyword evidence="6 18" id="KW-0028">Amino-acid biosynthesis</keyword>
<dbReference type="GO" id="GO:0009089">
    <property type="term" value="P:lysine biosynthetic process via diaminopimelate"/>
    <property type="evidence" value="ECO:0007669"/>
    <property type="project" value="UniProtKB-UniPathway"/>
</dbReference>
<gene>
    <name evidence="20" type="ORF">KP77_02680</name>
</gene>
<evidence type="ECO:0000256" key="5">
    <source>
        <dbReference type="ARBA" id="ARBA00010122"/>
    </source>
</evidence>
<dbReference type="UniPathway" id="UPA00050">
    <property type="reaction ID" value="UER00461"/>
</dbReference>
<accession>A0A0C2VWN9</accession>
<dbReference type="UniPathway" id="UPA00034">
    <property type="reaction ID" value="UER00015"/>
</dbReference>
<organism evidence="20 21">
    <name type="scientific">Jeotgalibacillus alimentarius</name>
    <dbReference type="NCBI Taxonomy" id="135826"/>
    <lineage>
        <taxon>Bacteria</taxon>
        <taxon>Bacillati</taxon>
        <taxon>Bacillota</taxon>
        <taxon>Bacilli</taxon>
        <taxon>Bacillales</taxon>
        <taxon>Caryophanaceae</taxon>
        <taxon>Jeotgalibacillus</taxon>
    </lineage>
</organism>
<dbReference type="GO" id="GO:0005524">
    <property type="term" value="F:ATP binding"/>
    <property type="evidence" value="ECO:0007669"/>
    <property type="project" value="UniProtKB-KW"/>
</dbReference>
<dbReference type="InterPro" id="IPR041740">
    <property type="entry name" value="AKii-LysC-BS"/>
</dbReference>
<feature type="binding site" evidence="16">
    <location>
        <begin position="83"/>
        <end position="86"/>
    </location>
    <ligand>
        <name>ATP</name>
        <dbReference type="ChEBI" id="CHEBI:30616"/>
    </ligand>
</feature>
<dbReference type="PIRSF" id="PIRSF000726">
    <property type="entry name" value="Asp_kin"/>
    <property type="match status" value="1"/>
</dbReference>
<comment type="pathway">
    <text evidence="2 18">Amino-acid biosynthesis; L-lysine biosynthesis via DAP pathway; (S)-tetrahydrodipicolinate from L-aspartate: step 1/4.</text>
</comment>
<evidence type="ECO:0000256" key="1">
    <source>
        <dbReference type="ARBA" id="ARBA00003121"/>
    </source>
</evidence>
<keyword evidence="12" id="KW-0220">Diaminopimelate biosynthesis</keyword>
<evidence type="ECO:0000256" key="12">
    <source>
        <dbReference type="ARBA" id="ARBA00022915"/>
    </source>
</evidence>
<evidence type="ECO:0000256" key="11">
    <source>
        <dbReference type="ARBA" id="ARBA00022840"/>
    </source>
</evidence>
<dbReference type="Proteomes" id="UP000031950">
    <property type="component" value="Unassembled WGS sequence"/>
</dbReference>
<comment type="caution">
    <text evidence="20">The sequence shown here is derived from an EMBL/GenBank/DDBJ whole genome shotgun (WGS) entry which is preliminary data.</text>
</comment>
<dbReference type="InterPro" id="IPR036393">
    <property type="entry name" value="AceGlu_kinase-like_sf"/>
</dbReference>
<dbReference type="CDD" id="cd04913">
    <property type="entry name" value="ACT_AKii-LysC-BS-like_1"/>
    <property type="match status" value="1"/>
</dbReference>
<dbReference type="NCBIfam" id="NF005155">
    <property type="entry name" value="PRK06635.1-4"/>
    <property type="match status" value="1"/>
</dbReference>
<dbReference type="InterPro" id="IPR054352">
    <property type="entry name" value="ACT_Aspartokinase"/>
</dbReference>
<dbReference type="AlphaFoldDB" id="A0A0C2VWN9"/>
<dbReference type="InterPro" id="IPR001341">
    <property type="entry name" value="Asp_kinase"/>
</dbReference>
<keyword evidence="21" id="KW-1185">Reference proteome</keyword>
<evidence type="ECO:0000256" key="14">
    <source>
        <dbReference type="ARBA" id="ARBA00047872"/>
    </source>
</evidence>
<evidence type="ECO:0000259" key="19">
    <source>
        <dbReference type="PROSITE" id="PS51671"/>
    </source>
</evidence>
<dbReference type="SUPFAM" id="SSF53633">
    <property type="entry name" value="Carbamate kinase-like"/>
    <property type="match status" value="1"/>
</dbReference>
<evidence type="ECO:0000256" key="16">
    <source>
        <dbReference type="PIRSR" id="PIRSR000726-1"/>
    </source>
</evidence>
<evidence type="ECO:0000313" key="21">
    <source>
        <dbReference type="Proteomes" id="UP000031950"/>
    </source>
</evidence>
<comment type="pathway">
    <text evidence="4 18">Amino-acid biosynthesis; L-threonine biosynthesis; L-threonine from L-aspartate: step 1/5.</text>
</comment>
<dbReference type="PROSITE" id="PS51671">
    <property type="entry name" value="ACT"/>
    <property type="match status" value="2"/>
</dbReference>
<keyword evidence="8" id="KW-0677">Repeat</keyword>
<dbReference type="FunFam" id="3.40.1160.10:FF:000002">
    <property type="entry name" value="Aspartokinase"/>
    <property type="match status" value="1"/>
</dbReference>
<dbReference type="Gene3D" id="3.40.1160.10">
    <property type="entry name" value="Acetylglutamate kinase-like"/>
    <property type="match status" value="1"/>
</dbReference>
<evidence type="ECO:0000256" key="6">
    <source>
        <dbReference type="ARBA" id="ARBA00022605"/>
    </source>
</evidence>
<feature type="domain" description="ACT" evidence="19">
    <location>
        <begin position="420"/>
        <end position="485"/>
    </location>
</feature>
<evidence type="ECO:0000256" key="7">
    <source>
        <dbReference type="ARBA" id="ARBA00022679"/>
    </source>
</evidence>
<sequence length="485" mass="52682">MKGAAAEAENPSSDFSLVLHLTDAGLSELDCSGELSHLCDSDDMYDLSKSNGEKFSPLLFLCRKQLRNIVREEENKVGIIVQKFGGTSVGSVEKIHHVANRVILEKEKGNDVIVVVSAMGKTTDELVRLAGEMTSRPEKREMDMLLTTGEQMSMSLLAMALQNRGYKSTSLTGWQAGIRTEAVFSNARITEVKTKRVESLLAEGRVIVVAGFQGMDENGEITTLGRGGSDTTAVALAAAMGADRCDIYTDVDGVYSTDPRYVKAARKLNGISYDEMLELANLGAGVLHPRAVEFAKNYSIKLTVRSSMEETEGTLIEEDAPMEEHLVVRGVAFDKDIVRMTVVGIENELTGFPAVFSILAKHHVDVDIIIQSKLDTGRVNLSFSIKESALDETLQILSDNKEEIGYQEIEHETGLSKVSIVGSGMVSNPGVAAQMFSVLADKKIQVKMVSTSEIKVSTVVDTENMIKAANVIHESFGLDKPAVHS</sequence>
<evidence type="ECO:0000256" key="17">
    <source>
        <dbReference type="RuleBase" id="RU003448"/>
    </source>
</evidence>
<dbReference type="SUPFAM" id="SSF55021">
    <property type="entry name" value="ACT-like"/>
    <property type="match status" value="2"/>
</dbReference>
<name>A0A0C2VWN9_9BACL</name>
<dbReference type="CDD" id="cd04261">
    <property type="entry name" value="AAK_AKii-LysC-BS"/>
    <property type="match status" value="1"/>
</dbReference>
<feature type="binding site" evidence="16">
    <location>
        <position position="123"/>
    </location>
    <ligand>
        <name>substrate</name>
    </ligand>
</feature>
<reference evidence="20 21" key="1">
    <citation type="submission" date="2015-01" db="EMBL/GenBank/DDBJ databases">
        <title>Genome sequence of Jeotgalibacillus alimentarius.</title>
        <authorList>
            <person name="Goh K.M."/>
            <person name="Chan K.-G."/>
            <person name="Yaakop A.S."/>
            <person name="Ee R."/>
            <person name="Gan H.M."/>
            <person name="Chan C.S."/>
        </authorList>
    </citation>
    <scope>NUCLEOTIDE SEQUENCE [LARGE SCALE GENOMIC DNA]</scope>
    <source>
        <strain evidence="20 21">YKJ-13</strain>
    </source>
</reference>
<dbReference type="PANTHER" id="PTHR21499:SF68">
    <property type="entry name" value="ASPARTOKINASE 2"/>
    <property type="match status" value="1"/>
</dbReference>
<protein>
    <recommendedName>
        <fullName evidence="17">Aspartokinase</fullName>
        <ecNumber evidence="17">2.7.2.4</ecNumber>
    </recommendedName>
</protein>
<evidence type="ECO:0000256" key="18">
    <source>
        <dbReference type="RuleBase" id="RU004249"/>
    </source>
</evidence>
<evidence type="ECO:0000256" key="9">
    <source>
        <dbReference type="ARBA" id="ARBA00022741"/>
    </source>
</evidence>
<evidence type="ECO:0000313" key="20">
    <source>
        <dbReference type="EMBL" id="KIL53292.1"/>
    </source>
</evidence>
<dbReference type="FunFam" id="3.30.2130.10:FF:000001">
    <property type="entry name" value="Bifunctional aspartokinase/homoserine dehydrogenase"/>
    <property type="match status" value="1"/>
</dbReference>
<evidence type="ECO:0000256" key="2">
    <source>
        <dbReference type="ARBA" id="ARBA00004766"/>
    </source>
</evidence>
<keyword evidence="9 16" id="KW-0547">Nucleotide-binding</keyword>
<dbReference type="Pfam" id="PF22468">
    <property type="entry name" value="ACT_9"/>
    <property type="match status" value="1"/>
</dbReference>
<keyword evidence="7 17" id="KW-0808">Transferase</keyword>
<dbReference type="GO" id="GO:0004072">
    <property type="term" value="F:aspartate kinase activity"/>
    <property type="evidence" value="ECO:0007669"/>
    <property type="project" value="UniProtKB-EC"/>
</dbReference>
<feature type="domain" description="ACT" evidence="19">
    <location>
        <begin position="340"/>
        <end position="414"/>
    </location>
</feature>
<comment type="subunit">
    <text evidence="15">Tetramer consisting of 2 isoforms Alpha (catalytic and regulation) and of a homodimer of 2 isoforms Beta (regulation).</text>
</comment>
<dbReference type="GO" id="GO:0009090">
    <property type="term" value="P:homoserine biosynthetic process"/>
    <property type="evidence" value="ECO:0007669"/>
    <property type="project" value="TreeGrafter"/>
</dbReference>
<dbReference type="NCBIfam" id="TIGR00656">
    <property type="entry name" value="asp_kin_monofn"/>
    <property type="match status" value="1"/>
</dbReference>
<proteinExistence type="inferred from homology"/>
<comment type="similarity">
    <text evidence="5 17">Belongs to the aspartokinase family.</text>
</comment>
<dbReference type="NCBIfam" id="NF005156">
    <property type="entry name" value="PRK06635.1-5"/>
    <property type="match status" value="1"/>
</dbReference>
<dbReference type="NCBIfam" id="TIGR00657">
    <property type="entry name" value="asp_kinases"/>
    <property type="match status" value="1"/>
</dbReference>